<dbReference type="RefSeq" id="WP_340602549.1">
    <property type="nucleotide sequence ID" value="NZ_JBBMXV010000001.1"/>
</dbReference>
<evidence type="ECO:0008006" key="3">
    <source>
        <dbReference type="Google" id="ProtNLM"/>
    </source>
</evidence>
<accession>A0ABD5V1Y6</accession>
<reference evidence="1 2" key="1">
    <citation type="journal article" date="2019" name="Int. J. Syst. Evol. Microbiol.">
        <title>The Global Catalogue of Microorganisms (GCM) 10K type strain sequencing project: providing services to taxonomists for standard genome sequencing and annotation.</title>
        <authorList>
            <consortium name="The Broad Institute Genomics Platform"/>
            <consortium name="The Broad Institute Genome Sequencing Center for Infectious Disease"/>
            <person name="Wu L."/>
            <person name="Ma J."/>
        </authorList>
    </citation>
    <scope>NUCLEOTIDE SEQUENCE [LARGE SCALE GENOMIC DNA]</scope>
    <source>
        <strain evidence="1 2">CGMCC 1.3240</strain>
    </source>
</reference>
<keyword evidence="2" id="KW-1185">Reference proteome</keyword>
<protein>
    <recommendedName>
        <fullName evidence="3">Lycopene cyclase domain-containing protein</fullName>
    </recommendedName>
</protein>
<organism evidence="1 2">
    <name type="scientific">Halalkalicoccus tibetensis</name>
    <dbReference type="NCBI Taxonomy" id="175632"/>
    <lineage>
        <taxon>Archaea</taxon>
        <taxon>Methanobacteriati</taxon>
        <taxon>Methanobacteriota</taxon>
        <taxon>Stenosarchaea group</taxon>
        <taxon>Halobacteria</taxon>
        <taxon>Halobacteriales</taxon>
        <taxon>Halococcaceae</taxon>
        <taxon>Halalkalicoccus</taxon>
    </lineage>
</organism>
<evidence type="ECO:0000313" key="1">
    <source>
        <dbReference type="EMBL" id="MFC6904045.1"/>
    </source>
</evidence>
<gene>
    <name evidence="1" type="ORF">ACFQGH_02395</name>
</gene>
<proteinExistence type="predicted"/>
<dbReference type="AlphaFoldDB" id="A0ABD5V1Y6"/>
<evidence type="ECO:0000313" key="2">
    <source>
        <dbReference type="Proteomes" id="UP001596312"/>
    </source>
</evidence>
<dbReference type="EMBL" id="JBHSXQ010000001">
    <property type="protein sequence ID" value="MFC6904045.1"/>
    <property type="molecule type" value="Genomic_DNA"/>
</dbReference>
<dbReference type="Proteomes" id="UP001596312">
    <property type="component" value="Unassembled WGS sequence"/>
</dbReference>
<name>A0ABD5V1Y6_9EURY</name>
<sequence length="86" mass="9569">MLAISPLVWAFYYPVSDTLPGLLLYPVFGPYYVIGYQIPTEIYSEIVLNTGVRIPVEIISYAIAAVISIVYEAVTGDLELRRPTAE</sequence>
<comment type="caution">
    <text evidence="1">The sequence shown here is derived from an EMBL/GenBank/DDBJ whole genome shotgun (WGS) entry which is preliminary data.</text>
</comment>